<evidence type="ECO:0000256" key="3">
    <source>
        <dbReference type="ARBA" id="ARBA00022722"/>
    </source>
</evidence>
<keyword evidence="5" id="KW-0547">Nucleotide-binding</keyword>
<organism evidence="14 15">
    <name type="scientific">Cetobacterium ceti</name>
    <dbReference type="NCBI Taxonomy" id="180163"/>
    <lineage>
        <taxon>Bacteria</taxon>
        <taxon>Fusobacteriati</taxon>
        <taxon>Fusobacteriota</taxon>
        <taxon>Fusobacteriia</taxon>
        <taxon>Fusobacteriales</taxon>
        <taxon>Fusobacteriaceae</taxon>
        <taxon>Cetobacterium</taxon>
    </lineage>
</organism>
<dbReference type="PANTHER" id="PTHR47959">
    <property type="entry name" value="ATP-DEPENDENT RNA HELICASE RHLE-RELATED"/>
    <property type="match status" value="1"/>
</dbReference>
<evidence type="ECO:0000256" key="5">
    <source>
        <dbReference type="ARBA" id="ARBA00022741"/>
    </source>
</evidence>
<keyword evidence="3" id="KW-0540">Nuclease</keyword>
<dbReference type="STRING" id="180163.SAMN02745174_01126"/>
<comment type="similarity">
    <text evidence="2">In the central section; belongs to the CRISPR-associated helicase Cas3 family.</text>
</comment>
<evidence type="ECO:0000259" key="13">
    <source>
        <dbReference type="PROSITE" id="PS51643"/>
    </source>
</evidence>
<dbReference type="GO" id="GO:0004519">
    <property type="term" value="F:endonuclease activity"/>
    <property type="evidence" value="ECO:0007669"/>
    <property type="project" value="UniProtKB-KW"/>
</dbReference>
<dbReference type="SMART" id="SM00487">
    <property type="entry name" value="DEXDc"/>
    <property type="match status" value="1"/>
</dbReference>
<dbReference type="InterPro" id="IPR027417">
    <property type="entry name" value="P-loop_NTPase"/>
</dbReference>
<dbReference type="OrthoDB" id="9810236at2"/>
<keyword evidence="8" id="KW-0067">ATP-binding</keyword>
<dbReference type="NCBIfam" id="TIGR01596">
    <property type="entry name" value="cas3_HD"/>
    <property type="match status" value="1"/>
</dbReference>
<evidence type="ECO:0000259" key="12">
    <source>
        <dbReference type="PROSITE" id="PS51194"/>
    </source>
</evidence>
<dbReference type="InterPro" id="IPR011545">
    <property type="entry name" value="DEAD/DEAH_box_helicase_dom"/>
</dbReference>
<feature type="domain" description="Helicase C-terminal" evidence="12">
    <location>
        <begin position="411"/>
        <end position="584"/>
    </location>
</feature>
<evidence type="ECO:0000256" key="4">
    <source>
        <dbReference type="ARBA" id="ARBA00022723"/>
    </source>
</evidence>
<dbReference type="EMBL" id="FUWX01000008">
    <property type="protein sequence ID" value="SJZ63934.1"/>
    <property type="molecule type" value="Genomic_DNA"/>
</dbReference>
<evidence type="ECO:0000256" key="1">
    <source>
        <dbReference type="ARBA" id="ARBA00006847"/>
    </source>
</evidence>
<dbReference type="GO" id="GO:0005829">
    <property type="term" value="C:cytosol"/>
    <property type="evidence" value="ECO:0007669"/>
    <property type="project" value="TreeGrafter"/>
</dbReference>
<name>A0A1T4MB54_9FUSO</name>
<keyword evidence="6" id="KW-0378">Hydrolase</keyword>
<dbReference type="Gene3D" id="3.40.50.300">
    <property type="entry name" value="P-loop containing nucleotide triphosphate hydrolases"/>
    <property type="match status" value="1"/>
</dbReference>
<dbReference type="RefSeq" id="WP_078693625.1">
    <property type="nucleotide sequence ID" value="NZ_FUWX01000008.1"/>
</dbReference>
<dbReference type="Proteomes" id="UP000191153">
    <property type="component" value="Unassembled WGS sequence"/>
</dbReference>
<dbReference type="InterPro" id="IPR038257">
    <property type="entry name" value="CRISPR-assoc_Cas3_HD_sf"/>
</dbReference>
<proteinExistence type="inferred from homology"/>
<dbReference type="NCBIfam" id="TIGR01587">
    <property type="entry name" value="cas3_core"/>
    <property type="match status" value="1"/>
</dbReference>
<dbReference type="Gene3D" id="1.10.3210.30">
    <property type="match status" value="1"/>
</dbReference>
<dbReference type="Pfam" id="PF22590">
    <property type="entry name" value="Cas3-like_C_2"/>
    <property type="match status" value="1"/>
</dbReference>
<dbReference type="AlphaFoldDB" id="A0A1T4MB54"/>
<comment type="similarity">
    <text evidence="1">In the N-terminal section; belongs to the CRISPR-associated nuclease Cas3-HD family.</text>
</comment>
<dbReference type="PROSITE" id="PS51643">
    <property type="entry name" value="HD_CAS3"/>
    <property type="match status" value="1"/>
</dbReference>
<evidence type="ECO:0000259" key="11">
    <source>
        <dbReference type="PROSITE" id="PS51192"/>
    </source>
</evidence>
<dbReference type="SUPFAM" id="SSF109604">
    <property type="entry name" value="HD-domain/PDEase-like"/>
    <property type="match status" value="1"/>
</dbReference>
<dbReference type="InterPro" id="IPR006474">
    <property type="entry name" value="Helicase_Cas3_CRISPR-ass_core"/>
</dbReference>
<comment type="similarity">
    <text evidence="10">Belongs to the DEAD box helicase family.</text>
</comment>
<keyword evidence="7 14" id="KW-0347">Helicase</keyword>
<dbReference type="PROSITE" id="PS51194">
    <property type="entry name" value="HELICASE_CTER"/>
    <property type="match status" value="1"/>
</dbReference>
<dbReference type="GO" id="GO:0046872">
    <property type="term" value="F:metal ion binding"/>
    <property type="evidence" value="ECO:0007669"/>
    <property type="project" value="UniProtKB-KW"/>
</dbReference>
<evidence type="ECO:0000256" key="7">
    <source>
        <dbReference type="ARBA" id="ARBA00022806"/>
    </source>
</evidence>
<evidence type="ECO:0000256" key="8">
    <source>
        <dbReference type="ARBA" id="ARBA00022840"/>
    </source>
</evidence>
<dbReference type="GO" id="GO:0016787">
    <property type="term" value="F:hydrolase activity"/>
    <property type="evidence" value="ECO:0007669"/>
    <property type="project" value="UniProtKB-KW"/>
</dbReference>
<dbReference type="GO" id="GO:0051607">
    <property type="term" value="P:defense response to virus"/>
    <property type="evidence" value="ECO:0007669"/>
    <property type="project" value="UniProtKB-KW"/>
</dbReference>
<dbReference type="InterPro" id="IPR054712">
    <property type="entry name" value="Cas3-like_dom"/>
</dbReference>
<dbReference type="InterPro" id="IPR006483">
    <property type="entry name" value="CRISPR-assoc_Cas3_HD"/>
</dbReference>
<evidence type="ECO:0000256" key="2">
    <source>
        <dbReference type="ARBA" id="ARBA00009046"/>
    </source>
</evidence>
<dbReference type="InterPro" id="IPR001650">
    <property type="entry name" value="Helicase_C-like"/>
</dbReference>
<sequence length="724" mass="85137">MRDIEEDIKILLAKPTETIEEHTKKVMEQCEKLKEYNYISKEIYDNLKLACKYHDYGKVNEEFQKRVTATKKILFNPELEPGHNLISPFFINKDEFEGRDEDYNKVFYAVLNHHSHVNNFQELEERKEFIKSFVSNYKLNKITNKKIFNMKKNINIEYEVLTGLLNKCDYSGSGNYSIEYENDFLIKSLNNLKFQWNELQEFLLNNKNENVMVVANTGMGKTEGGLLWIGDNKGFFILPLKTAINSIYLRVKDNILKENIEKRLGLLHSESFNFLLNNLKEFSYEDIRNYNKEGKALSMPITITTLDQIFNFIFLYPGYEMKLGTLSYSKIVLDEIQAYSPDLLAYIAIGLKKIVKAGGKFAILTATLPPFIRDYLMDELKEIGNIKYEKFIKGDDRHNIRVLDEEISPEIIYDHYMKKGKKTLVICNTVKKSQEMYVALKEMGIESLEIELLHSKFIRKDRMEKEKNILKFGDTTNKGNKIWISTSLVEASLDIDFDYLFTELNDLSGLFQRLGRVNRKGQKKEFLNEVNTYVFTKINKKLFINGNSGFIDEDIFNLSKKAISSAEGILSEEKKYYLIEKNLTSENIKDSNFNRTYREYKKYMESIWIGRFSKVETCKKFRNIISYKVIPLNIYEDNKVKIEEYIEIINDLKFSEEERVKAKDSLDQFTLQVGIYDMPKKSKVIRVNREEINILDGNYSFELGFQRKKQEEEKKQEEAVDNFL</sequence>
<keyword evidence="15" id="KW-1185">Reference proteome</keyword>
<dbReference type="InterPro" id="IPR050079">
    <property type="entry name" value="DEAD_box_RNA_helicase"/>
</dbReference>
<dbReference type="GO" id="GO:0003676">
    <property type="term" value="F:nucleic acid binding"/>
    <property type="evidence" value="ECO:0007669"/>
    <property type="project" value="InterPro"/>
</dbReference>
<gene>
    <name evidence="14" type="ORF">SAMN02745174_01126</name>
</gene>
<dbReference type="InterPro" id="IPR014001">
    <property type="entry name" value="Helicase_ATP-bd"/>
</dbReference>
<evidence type="ECO:0000256" key="6">
    <source>
        <dbReference type="ARBA" id="ARBA00022801"/>
    </source>
</evidence>
<protein>
    <submittedName>
        <fullName evidence="14">CRISPR-associated endonuclease/helicase Cas3</fullName>
    </submittedName>
</protein>
<feature type="domain" description="Helicase ATP-binding" evidence="11">
    <location>
        <begin position="202"/>
        <end position="386"/>
    </location>
</feature>
<keyword evidence="9" id="KW-0051">Antiviral defense</keyword>
<reference evidence="14 15" key="1">
    <citation type="submission" date="2017-02" db="EMBL/GenBank/DDBJ databases">
        <authorList>
            <person name="Peterson S.W."/>
        </authorList>
    </citation>
    <scope>NUCLEOTIDE SEQUENCE [LARGE SCALE GENOMIC DNA]</scope>
    <source>
        <strain evidence="14 15">ATCC 700028</strain>
    </source>
</reference>
<evidence type="ECO:0000313" key="14">
    <source>
        <dbReference type="EMBL" id="SJZ63934.1"/>
    </source>
</evidence>
<evidence type="ECO:0000313" key="15">
    <source>
        <dbReference type="Proteomes" id="UP000191153"/>
    </source>
</evidence>
<dbReference type="GO" id="GO:0005524">
    <property type="term" value="F:ATP binding"/>
    <property type="evidence" value="ECO:0007669"/>
    <property type="project" value="UniProtKB-KW"/>
</dbReference>
<dbReference type="PROSITE" id="PS51192">
    <property type="entry name" value="HELICASE_ATP_BIND_1"/>
    <property type="match status" value="1"/>
</dbReference>
<dbReference type="GO" id="GO:0003724">
    <property type="term" value="F:RNA helicase activity"/>
    <property type="evidence" value="ECO:0007669"/>
    <property type="project" value="TreeGrafter"/>
</dbReference>
<dbReference type="PANTHER" id="PTHR47959:SF16">
    <property type="entry name" value="CRISPR-ASSOCIATED NUCLEASE_HELICASE CAS3-RELATED"/>
    <property type="match status" value="1"/>
</dbReference>
<keyword evidence="4" id="KW-0479">Metal-binding</keyword>
<dbReference type="CDD" id="cd09641">
    <property type="entry name" value="Cas3''_I"/>
    <property type="match status" value="1"/>
</dbReference>
<dbReference type="SUPFAM" id="SSF52540">
    <property type="entry name" value="P-loop containing nucleoside triphosphate hydrolases"/>
    <property type="match status" value="1"/>
</dbReference>
<accession>A0A1T4MB54</accession>
<feature type="domain" description="HD Cas3-type" evidence="13">
    <location>
        <begin position="12"/>
        <end position="171"/>
    </location>
</feature>
<keyword evidence="14" id="KW-0255">Endonuclease</keyword>
<dbReference type="Pfam" id="PF00270">
    <property type="entry name" value="DEAD"/>
    <property type="match status" value="1"/>
</dbReference>
<evidence type="ECO:0000256" key="10">
    <source>
        <dbReference type="ARBA" id="ARBA00038437"/>
    </source>
</evidence>
<evidence type="ECO:0000256" key="9">
    <source>
        <dbReference type="ARBA" id="ARBA00023118"/>
    </source>
</evidence>